<feature type="region of interest" description="Disordered" evidence="1">
    <location>
        <begin position="189"/>
        <end position="214"/>
    </location>
</feature>
<dbReference type="PANTHER" id="PTHR21148">
    <property type="entry name" value="THIOREDOXIN DOMAIN-CONTAINING PROTEIN 9"/>
    <property type="match status" value="1"/>
</dbReference>
<proteinExistence type="predicted"/>
<organism evidence="3 4">
    <name type="scientific">Microthyrium microscopicum</name>
    <dbReference type="NCBI Taxonomy" id="703497"/>
    <lineage>
        <taxon>Eukaryota</taxon>
        <taxon>Fungi</taxon>
        <taxon>Dikarya</taxon>
        <taxon>Ascomycota</taxon>
        <taxon>Pezizomycotina</taxon>
        <taxon>Dothideomycetes</taxon>
        <taxon>Dothideomycetes incertae sedis</taxon>
        <taxon>Microthyriales</taxon>
        <taxon>Microthyriaceae</taxon>
        <taxon>Microthyrium</taxon>
    </lineage>
</organism>
<protein>
    <submittedName>
        <fullName evidence="3">Thioredoxin-like protein</fullName>
    </submittedName>
</protein>
<evidence type="ECO:0000313" key="4">
    <source>
        <dbReference type="Proteomes" id="UP000799302"/>
    </source>
</evidence>
<dbReference type="AlphaFoldDB" id="A0A6A6U9U7"/>
<evidence type="ECO:0000259" key="2">
    <source>
        <dbReference type="Pfam" id="PF00085"/>
    </source>
</evidence>
<dbReference type="SUPFAM" id="SSF52833">
    <property type="entry name" value="Thioredoxin-like"/>
    <property type="match status" value="1"/>
</dbReference>
<evidence type="ECO:0000256" key="1">
    <source>
        <dbReference type="SAM" id="MobiDB-lite"/>
    </source>
</evidence>
<reference evidence="3" key="1">
    <citation type="journal article" date="2020" name="Stud. Mycol.">
        <title>101 Dothideomycetes genomes: a test case for predicting lifestyles and emergence of pathogens.</title>
        <authorList>
            <person name="Haridas S."/>
            <person name="Albert R."/>
            <person name="Binder M."/>
            <person name="Bloem J."/>
            <person name="Labutti K."/>
            <person name="Salamov A."/>
            <person name="Andreopoulos B."/>
            <person name="Baker S."/>
            <person name="Barry K."/>
            <person name="Bills G."/>
            <person name="Bluhm B."/>
            <person name="Cannon C."/>
            <person name="Castanera R."/>
            <person name="Culley D."/>
            <person name="Daum C."/>
            <person name="Ezra D."/>
            <person name="Gonzalez J."/>
            <person name="Henrissat B."/>
            <person name="Kuo A."/>
            <person name="Liang C."/>
            <person name="Lipzen A."/>
            <person name="Lutzoni F."/>
            <person name="Magnuson J."/>
            <person name="Mondo S."/>
            <person name="Nolan M."/>
            <person name="Ohm R."/>
            <person name="Pangilinan J."/>
            <person name="Park H.-J."/>
            <person name="Ramirez L."/>
            <person name="Alfaro M."/>
            <person name="Sun H."/>
            <person name="Tritt A."/>
            <person name="Yoshinaga Y."/>
            <person name="Zwiers L.-H."/>
            <person name="Turgeon B."/>
            <person name="Goodwin S."/>
            <person name="Spatafora J."/>
            <person name="Crous P."/>
            <person name="Grigoriev I."/>
        </authorList>
    </citation>
    <scope>NUCLEOTIDE SEQUENCE</scope>
    <source>
        <strain evidence="3">CBS 115976</strain>
    </source>
</reference>
<dbReference type="Pfam" id="PF00085">
    <property type="entry name" value="Thioredoxin"/>
    <property type="match status" value="1"/>
</dbReference>
<dbReference type="EMBL" id="MU004235">
    <property type="protein sequence ID" value="KAF2668962.1"/>
    <property type="molecule type" value="Genomic_DNA"/>
</dbReference>
<dbReference type="OrthoDB" id="10257948at2759"/>
<dbReference type="InterPro" id="IPR013766">
    <property type="entry name" value="Thioredoxin_domain"/>
</dbReference>
<keyword evidence="4" id="KW-1185">Reference proteome</keyword>
<dbReference type="InterPro" id="IPR036249">
    <property type="entry name" value="Thioredoxin-like_sf"/>
</dbReference>
<gene>
    <name evidence="3" type="ORF">BT63DRAFT_373134</name>
</gene>
<evidence type="ECO:0000313" key="3">
    <source>
        <dbReference type="EMBL" id="KAF2668962.1"/>
    </source>
</evidence>
<dbReference type="Gene3D" id="3.40.30.10">
    <property type="entry name" value="Glutaredoxin"/>
    <property type="match status" value="1"/>
</dbReference>
<dbReference type="Proteomes" id="UP000799302">
    <property type="component" value="Unassembled WGS sequence"/>
</dbReference>
<name>A0A6A6U9U7_9PEZI</name>
<sequence length="214" mass="23888">MATIDRKVAAVLDARKAANDSDDEDALIAALEDDEDDDGLVSLREKRLQQLHEEVSRSKMMRTLGSGSSIEVKDEKEVLDITTSTKLSVVHFFKPDFGRCAVMDSHLDVLAPKHFDTRFIKINVDNAPFLVTKLNVRVLPCVIAFIDGVGVDRIIGFEGLGNGVKFTTQDLERRLLSAGVLIRTKMDFDPDHAPESSNMGRKKIELDEDDDDWD</sequence>
<feature type="domain" description="Thioredoxin" evidence="2">
    <location>
        <begin position="80"/>
        <end position="156"/>
    </location>
</feature>
<accession>A0A6A6U9U7</accession>
<dbReference type="CDD" id="cd02989">
    <property type="entry name" value="Phd_like_TxnDC9"/>
    <property type="match status" value="1"/>
</dbReference>